<keyword evidence="3" id="KW-1185">Reference proteome</keyword>
<dbReference type="EMBL" id="BOOC01000007">
    <property type="protein sequence ID" value="GIH39225.1"/>
    <property type="molecule type" value="Genomic_DNA"/>
</dbReference>
<sequence>MSGPRQRLEDGPADGREAGRDLPVVRSLDELTELVARRPGLYLRYSKGPEADAGRPSVDYESGHRLPGLSATVLDAEPWWTSPLRDWVARQVCKYTHLGEEPDRHAWVLAGRVAGRGPDHEPLIADVEPVARLHESVIEQSREHYEKAFDSGRDSTG</sequence>
<feature type="region of interest" description="Disordered" evidence="1">
    <location>
        <begin position="1"/>
        <end position="22"/>
    </location>
</feature>
<evidence type="ECO:0000256" key="1">
    <source>
        <dbReference type="SAM" id="MobiDB-lite"/>
    </source>
</evidence>
<evidence type="ECO:0000313" key="3">
    <source>
        <dbReference type="Proteomes" id="UP000603904"/>
    </source>
</evidence>
<protein>
    <submittedName>
        <fullName evidence="2">Uncharacterized protein</fullName>
    </submittedName>
</protein>
<feature type="compositionally biased region" description="Basic and acidic residues" evidence="1">
    <location>
        <begin position="1"/>
        <end position="20"/>
    </location>
</feature>
<name>A0ABQ4FWS6_9ACTN</name>
<reference evidence="2 3" key="1">
    <citation type="submission" date="2021-01" db="EMBL/GenBank/DDBJ databases">
        <title>Whole genome shotgun sequence of Microbispora corallina NBRC 16416.</title>
        <authorList>
            <person name="Komaki H."/>
            <person name="Tamura T."/>
        </authorList>
    </citation>
    <scope>NUCLEOTIDE SEQUENCE [LARGE SCALE GENOMIC DNA]</scope>
    <source>
        <strain evidence="2 3">NBRC 16416</strain>
    </source>
</reference>
<gene>
    <name evidence="2" type="ORF">Mco01_22250</name>
</gene>
<proteinExistence type="predicted"/>
<evidence type="ECO:0000313" key="2">
    <source>
        <dbReference type="EMBL" id="GIH39225.1"/>
    </source>
</evidence>
<accession>A0ABQ4FWS6</accession>
<dbReference type="Pfam" id="PF19593">
    <property type="entry name" value="DUF6098"/>
    <property type="match status" value="1"/>
</dbReference>
<comment type="caution">
    <text evidence="2">The sequence shown here is derived from an EMBL/GenBank/DDBJ whole genome shotgun (WGS) entry which is preliminary data.</text>
</comment>
<organism evidence="2 3">
    <name type="scientific">Microbispora corallina</name>
    <dbReference type="NCBI Taxonomy" id="83302"/>
    <lineage>
        <taxon>Bacteria</taxon>
        <taxon>Bacillati</taxon>
        <taxon>Actinomycetota</taxon>
        <taxon>Actinomycetes</taxon>
        <taxon>Streptosporangiales</taxon>
        <taxon>Streptosporangiaceae</taxon>
        <taxon>Microbispora</taxon>
    </lineage>
</organism>
<dbReference type="Proteomes" id="UP000603904">
    <property type="component" value="Unassembled WGS sequence"/>
</dbReference>
<dbReference type="RefSeq" id="WP_239103514.1">
    <property type="nucleotide sequence ID" value="NZ_BAAAGP010000016.1"/>
</dbReference>
<dbReference type="InterPro" id="IPR046080">
    <property type="entry name" value="DUF6098"/>
</dbReference>